<dbReference type="Proteomes" id="UP000694044">
    <property type="component" value="Unassembled WGS sequence"/>
</dbReference>
<evidence type="ECO:0000313" key="3">
    <source>
        <dbReference type="EMBL" id="KAG7381103.1"/>
    </source>
</evidence>
<keyword evidence="2" id="KW-1133">Transmembrane helix</keyword>
<evidence type="ECO:0008006" key="5">
    <source>
        <dbReference type="Google" id="ProtNLM"/>
    </source>
</evidence>
<keyword evidence="4" id="KW-1185">Reference proteome</keyword>
<dbReference type="InterPro" id="IPR021067">
    <property type="entry name" value="Glycosyltransferase"/>
</dbReference>
<dbReference type="EMBL" id="JAGDFM010000262">
    <property type="protein sequence ID" value="KAG7381103.1"/>
    <property type="molecule type" value="Genomic_DNA"/>
</dbReference>
<accession>A0A8T1VM37</accession>
<dbReference type="InterPro" id="IPR008701">
    <property type="entry name" value="NPP1"/>
</dbReference>
<name>A0A8T1VM37_9STRA</name>
<dbReference type="Pfam" id="PF11397">
    <property type="entry name" value="GlcNAc"/>
    <property type="match status" value="2"/>
</dbReference>
<protein>
    <recommendedName>
        <fullName evidence="5">GlcNac transferase</fullName>
    </recommendedName>
</protein>
<reference evidence="3" key="1">
    <citation type="submission" date="2021-02" db="EMBL/GenBank/DDBJ databases">
        <authorList>
            <person name="Palmer J.M."/>
        </authorList>
    </citation>
    <scope>NUCLEOTIDE SEQUENCE</scope>
    <source>
        <strain evidence="3">SCRP734</strain>
    </source>
</reference>
<dbReference type="OrthoDB" id="76265at2759"/>
<gene>
    <name evidence="3" type="ORF">PHYPSEUDO_006479</name>
</gene>
<evidence type="ECO:0000256" key="2">
    <source>
        <dbReference type="SAM" id="Phobius"/>
    </source>
</evidence>
<keyword evidence="2" id="KW-0472">Membrane</keyword>
<feature type="region of interest" description="Disordered" evidence="1">
    <location>
        <begin position="462"/>
        <end position="490"/>
    </location>
</feature>
<dbReference type="AlphaFoldDB" id="A0A8T1VM37"/>
<dbReference type="Pfam" id="PF05630">
    <property type="entry name" value="NPP1"/>
    <property type="match status" value="1"/>
</dbReference>
<feature type="transmembrane region" description="Helical" evidence="2">
    <location>
        <begin position="433"/>
        <end position="453"/>
    </location>
</feature>
<proteinExistence type="predicted"/>
<evidence type="ECO:0000256" key="1">
    <source>
        <dbReference type="SAM" id="MobiDB-lite"/>
    </source>
</evidence>
<dbReference type="PANTHER" id="PTHR34496">
    <property type="entry name" value="GLCNAC TRANSFERASE-RELATED"/>
    <property type="match status" value="1"/>
</dbReference>
<sequence length="693" mass="76503">MATSGFESTMGIVETNRSVKLDPGVQHIPLNRAQSLLRPPPPRVPVDAKLFVGLSVFRDGYRCAQTIFTGLKRATNPKHIVFGVVDQVYPSDQKCLDEFCKMATQEWPDQGACPFKDQVRVDERSAYKSRGPTLARHQQQQLIQDEDFCFQLDGHSIFTNGWDKNLLKEWKGIGNEMAILTTYIHHIHNFVAGNGDNVPPKNLDMPHLCTTMKGANGLVRTVGASMIGGSKIPQLEALWGAGFSFNKCHAEKRVPVDSHTLWIFDGEEFLRASRLWTHGYDMYSPSKLGSVVYHNYTSVPARFEGIPVDQKIKDKEEEMGINRFKVLVGQPFEGRVSTVELDKYGFGNVRSFKQYLAFSGVTFEEGKKDVESCEQRHWVPYTNATEIEEIVGGGWKLYGSASKHDGASSTQQTDNELVGRLRQRVSESLSVDMPWASLVLVVVAAVLFVVLSNDRVSRGIRRRCRPKSQHSSKDGSIDLNKVSPIAQPSPSTAAQKAAIKFKPRLSITDGCVTFPAVNAAGETSSGLKQGVGGSSGCTNAPLGSQVYGRAAWYKGKFAILYAWNFPKGSWNEDATRRHDWASAVVWIDNPELASPSIVGLSVSTTDWQYKTQASSSSGITDGTTPRLAHVLNVERGYPYLTTTDTTGDFQGLIMWDQLPTAARTALNTTDFGVAKVPVSDASFDTKLNKAWPF</sequence>
<organism evidence="3 4">
    <name type="scientific">Phytophthora pseudosyringae</name>
    <dbReference type="NCBI Taxonomy" id="221518"/>
    <lineage>
        <taxon>Eukaryota</taxon>
        <taxon>Sar</taxon>
        <taxon>Stramenopiles</taxon>
        <taxon>Oomycota</taxon>
        <taxon>Peronosporomycetes</taxon>
        <taxon>Peronosporales</taxon>
        <taxon>Peronosporaceae</taxon>
        <taxon>Phytophthora</taxon>
    </lineage>
</organism>
<evidence type="ECO:0000313" key="4">
    <source>
        <dbReference type="Proteomes" id="UP000694044"/>
    </source>
</evidence>
<keyword evidence="2" id="KW-0812">Transmembrane</keyword>
<comment type="caution">
    <text evidence="3">The sequence shown here is derived from an EMBL/GenBank/DDBJ whole genome shotgun (WGS) entry which is preliminary data.</text>
</comment>
<dbReference type="PANTHER" id="PTHR34496:SF6">
    <property type="entry name" value="GLYCOSYLTRANSFERASE 2-LIKE DOMAIN-CONTAINING PROTEIN"/>
    <property type="match status" value="1"/>
</dbReference>